<keyword evidence="4" id="KW-1185">Reference proteome</keyword>
<accession>A0A2U1LG19</accession>
<evidence type="ECO:0000313" key="4">
    <source>
        <dbReference type="Proteomes" id="UP000245207"/>
    </source>
</evidence>
<sequence length="201" mass="22733">MFCSEESEKRKFSKTVKGKTVYALVLNAAFWTGVTTCLKVFAALVKVLHMIDAYWKPSMGFIYGELRKATQEIKVAELDVEANDSIVEILGVLFPGDYELQDHINMVELPMYMNKLENFDQPISIKACAVNNEKFDRRKARNHELLLGEDASEAQAWIVDGDDAHWEAVSDALGSEEEVDEEVECESGDAQIMEQYGQDDH</sequence>
<feature type="region of interest" description="Disordered" evidence="1">
    <location>
        <begin position="174"/>
        <end position="201"/>
    </location>
</feature>
<keyword evidence="2" id="KW-0472">Membrane</keyword>
<keyword evidence="2" id="KW-0812">Transmembrane</keyword>
<proteinExistence type="predicted"/>
<name>A0A2U1LG19_ARTAN</name>
<dbReference type="EMBL" id="PKPP01009589">
    <property type="protein sequence ID" value="PWA47923.1"/>
    <property type="molecule type" value="Genomic_DNA"/>
</dbReference>
<keyword evidence="2" id="KW-1133">Transmembrane helix</keyword>
<dbReference type="Proteomes" id="UP000245207">
    <property type="component" value="Unassembled WGS sequence"/>
</dbReference>
<comment type="caution">
    <text evidence="3">The sequence shown here is derived from an EMBL/GenBank/DDBJ whole genome shotgun (WGS) entry which is preliminary data.</text>
</comment>
<feature type="transmembrane region" description="Helical" evidence="2">
    <location>
        <begin position="21"/>
        <end position="44"/>
    </location>
</feature>
<gene>
    <name evidence="3" type="ORF">CTI12_AA495240</name>
</gene>
<evidence type="ECO:0000313" key="3">
    <source>
        <dbReference type="EMBL" id="PWA47923.1"/>
    </source>
</evidence>
<feature type="compositionally biased region" description="Acidic residues" evidence="1">
    <location>
        <begin position="174"/>
        <end position="187"/>
    </location>
</feature>
<evidence type="ECO:0000256" key="2">
    <source>
        <dbReference type="SAM" id="Phobius"/>
    </source>
</evidence>
<organism evidence="3 4">
    <name type="scientific">Artemisia annua</name>
    <name type="common">Sweet wormwood</name>
    <dbReference type="NCBI Taxonomy" id="35608"/>
    <lineage>
        <taxon>Eukaryota</taxon>
        <taxon>Viridiplantae</taxon>
        <taxon>Streptophyta</taxon>
        <taxon>Embryophyta</taxon>
        <taxon>Tracheophyta</taxon>
        <taxon>Spermatophyta</taxon>
        <taxon>Magnoliopsida</taxon>
        <taxon>eudicotyledons</taxon>
        <taxon>Gunneridae</taxon>
        <taxon>Pentapetalae</taxon>
        <taxon>asterids</taxon>
        <taxon>campanulids</taxon>
        <taxon>Asterales</taxon>
        <taxon>Asteraceae</taxon>
        <taxon>Asteroideae</taxon>
        <taxon>Anthemideae</taxon>
        <taxon>Artemisiinae</taxon>
        <taxon>Artemisia</taxon>
    </lineage>
</organism>
<reference evidence="3 4" key="1">
    <citation type="journal article" date="2018" name="Mol. Plant">
        <title>The genome of Artemisia annua provides insight into the evolution of Asteraceae family and artemisinin biosynthesis.</title>
        <authorList>
            <person name="Shen Q."/>
            <person name="Zhang L."/>
            <person name="Liao Z."/>
            <person name="Wang S."/>
            <person name="Yan T."/>
            <person name="Shi P."/>
            <person name="Liu M."/>
            <person name="Fu X."/>
            <person name="Pan Q."/>
            <person name="Wang Y."/>
            <person name="Lv Z."/>
            <person name="Lu X."/>
            <person name="Zhang F."/>
            <person name="Jiang W."/>
            <person name="Ma Y."/>
            <person name="Chen M."/>
            <person name="Hao X."/>
            <person name="Li L."/>
            <person name="Tang Y."/>
            <person name="Lv G."/>
            <person name="Zhou Y."/>
            <person name="Sun X."/>
            <person name="Brodelius P.E."/>
            <person name="Rose J.K.C."/>
            <person name="Tang K."/>
        </authorList>
    </citation>
    <scope>NUCLEOTIDE SEQUENCE [LARGE SCALE GENOMIC DNA]</scope>
    <source>
        <strain evidence="4">cv. Huhao1</strain>
        <tissue evidence="3">Leaf</tissue>
    </source>
</reference>
<protein>
    <submittedName>
        <fullName evidence="3">Uncharacterized protein</fullName>
    </submittedName>
</protein>
<dbReference type="OrthoDB" id="2012664at2759"/>
<dbReference type="AlphaFoldDB" id="A0A2U1LG19"/>
<evidence type="ECO:0000256" key="1">
    <source>
        <dbReference type="SAM" id="MobiDB-lite"/>
    </source>
</evidence>